<dbReference type="NCBIfam" id="TIGR00762">
    <property type="entry name" value="DegV"/>
    <property type="match status" value="1"/>
</dbReference>
<evidence type="ECO:0000256" key="1">
    <source>
        <dbReference type="ARBA" id="ARBA00003238"/>
    </source>
</evidence>
<protein>
    <submittedName>
        <fullName evidence="3">DegV family protein</fullName>
    </submittedName>
</protein>
<dbReference type="InterPro" id="IPR003797">
    <property type="entry name" value="DegV"/>
</dbReference>
<name>A0A069CZT2_WEIOS</name>
<gene>
    <name evidence="3" type="primary">degV</name>
    <name evidence="3" type="ORF">WOSG25_040510</name>
</gene>
<keyword evidence="4" id="KW-1185">Reference proteome</keyword>
<dbReference type="EMBL" id="DF820487">
    <property type="protein sequence ID" value="GAK30611.1"/>
    <property type="molecule type" value="Genomic_DNA"/>
</dbReference>
<dbReference type="PROSITE" id="PS51482">
    <property type="entry name" value="DEGV"/>
    <property type="match status" value="1"/>
</dbReference>
<dbReference type="Pfam" id="PF02645">
    <property type="entry name" value="DegV"/>
    <property type="match status" value="1"/>
</dbReference>
<reference evidence="4" key="1">
    <citation type="journal article" date="2014" name="Genome Announc.">
        <title>Draft genome sequence of Weissella oryzae SG25T, isolated from fermented rice grains.</title>
        <authorList>
            <person name="Tanizawa Y."/>
            <person name="Fujisawa T."/>
            <person name="Mochizuki T."/>
            <person name="Kaminuma E."/>
            <person name="Suzuki Y."/>
            <person name="Nakamura Y."/>
            <person name="Tohno M."/>
        </authorList>
    </citation>
    <scope>NUCLEOTIDE SEQUENCE [LARGE SCALE GENOMIC DNA]</scope>
    <source>
        <strain evidence="4">DSM 25784 / JCM 18191 / LMG 30913 / SG25</strain>
    </source>
</reference>
<dbReference type="OrthoDB" id="9775494at2"/>
<dbReference type="SUPFAM" id="SSF82549">
    <property type="entry name" value="DAK1/DegV-like"/>
    <property type="match status" value="1"/>
</dbReference>
<dbReference type="InterPro" id="IPR050270">
    <property type="entry name" value="DegV_domain_contain"/>
</dbReference>
<dbReference type="PANTHER" id="PTHR33434:SF2">
    <property type="entry name" value="FATTY ACID-BINDING PROTEIN TM_1468"/>
    <property type="match status" value="1"/>
</dbReference>
<dbReference type="PANTHER" id="PTHR33434">
    <property type="entry name" value="DEGV DOMAIN-CONTAINING PROTEIN DR_1986-RELATED"/>
    <property type="match status" value="1"/>
</dbReference>
<accession>A0A069CZT2</accession>
<evidence type="ECO:0000313" key="4">
    <source>
        <dbReference type="Proteomes" id="UP000030643"/>
    </source>
</evidence>
<dbReference type="eggNOG" id="COG1307">
    <property type="taxonomic scope" value="Bacteria"/>
</dbReference>
<evidence type="ECO:0000313" key="3">
    <source>
        <dbReference type="EMBL" id="GAK30611.1"/>
    </source>
</evidence>
<dbReference type="GO" id="GO:0008289">
    <property type="term" value="F:lipid binding"/>
    <property type="evidence" value="ECO:0007669"/>
    <property type="project" value="UniProtKB-KW"/>
</dbReference>
<keyword evidence="2" id="KW-0446">Lipid-binding</keyword>
<dbReference type="RefSeq" id="WP_027698703.1">
    <property type="nucleotide sequence ID" value="NZ_DF820487.1"/>
</dbReference>
<dbReference type="Proteomes" id="UP000030643">
    <property type="component" value="Unassembled WGS sequence"/>
</dbReference>
<sequence>MSKIAVLTNSSSYLTAAELNRLDIKTFPDVVMMGATEYFEGISWQSQIEFYQFQQTAKPALTTSQVAIGVIDEYLHELAKAGYTDVIFVAISAGISGLVSSLTALANEVPIKLHVWDTKIAARGAGNQALLAAELVHANKPVEEILTQLAVLRASTDVRFVVDDIKHLQRTGRLSNGAALLGSLLNIKPMLTFDDGKIIAIGKERQMTRAWKKIQENLNTVIATVDYPLRVTILDANNPKLAERWIAELTAMAPDLIIEHSIIGPYIGVHTGEKAMGVIWARDYQSLV</sequence>
<dbReference type="STRING" id="1329250.WOSG25_040510"/>
<dbReference type="AlphaFoldDB" id="A0A069CZT2"/>
<evidence type="ECO:0000256" key="2">
    <source>
        <dbReference type="ARBA" id="ARBA00023121"/>
    </source>
</evidence>
<organism evidence="3 4">
    <name type="scientific">Weissella oryzae (strain DSM 25784 / JCM 18191 / LMG 30913 / SG25)</name>
    <dbReference type="NCBI Taxonomy" id="1329250"/>
    <lineage>
        <taxon>Bacteria</taxon>
        <taxon>Bacillati</taxon>
        <taxon>Bacillota</taxon>
        <taxon>Bacilli</taxon>
        <taxon>Lactobacillales</taxon>
        <taxon>Lactobacillaceae</taxon>
        <taxon>Weissella</taxon>
    </lineage>
</organism>
<dbReference type="InterPro" id="IPR043168">
    <property type="entry name" value="DegV_C"/>
</dbReference>
<comment type="function">
    <text evidence="1">May bind long-chain fatty acids, such as palmitate, and may play a role in lipid transport or fatty acid metabolism.</text>
</comment>
<proteinExistence type="predicted"/>
<dbReference type="Gene3D" id="3.30.1180.10">
    <property type="match status" value="1"/>
</dbReference>
<dbReference type="Gene3D" id="3.40.50.10170">
    <property type="match status" value="1"/>
</dbReference>